<dbReference type="Proteomes" id="UP000231655">
    <property type="component" value="Unassembled WGS sequence"/>
</dbReference>
<reference evidence="7 10" key="2">
    <citation type="journal article" date="2018" name="Int. J. Syst. Evol. Microbiol.">
        <title>Pseudooceanicola lipolyticus sp. nov., a marine alphaproteobacterium, reclassification of Oceanicola flagellatus as Pseudooceanicola flagellatus comb. nov. and emended description of the genus Pseudooceanicola.</title>
        <authorList>
            <person name="Huang M.-M."/>
            <person name="Guo L.-L."/>
            <person name="Wu Y.-H."/>
            <person name="Lai Q.-L."/>
            <person name="Shao Z.-Z."/>
            <person name="Wang C.-S."/>
            <person name="Wu M."/>
            <person name="Xu X.-W."/>
        </authorList>
    </citation>
    <scope>NUCLEOTIDE SEQUENCE [LARGE SCALE GENOMIC DNA]</scope>
    <source>
        <strain evidence="7 10">Ar-45</strain>
    </source>
</reference>
<keyword evidence="2 5" id="KW-0561">Oxygen transport</keyword>
<keyword evidence="10" id="KW-1185">Reference proteome</keyword>
<dbReference type="GO" id="GO:0019825">
    <property type="term" value="F:oxygen binding"/>
    <property type="evidence" value="ECO:0007669"/>
    <property type="project" value="InterPro"/>
</dbReference>
<reference evidence="8 9" key="1">
    <citation type="submission" date="2017-09" db="EMBL/GenBank/DDBJ databases">
        <authorList>
            <person name="Ehlers B."/>
            <person name="Leendertz F.H."/>
        </authorList>
    </citation>
    <scope>NUCLEOTIDE SEQUENCE [LARGE SCALE GENOMIC DNA]</scope>
    <source>
        <strain evidence="8 9">CGMCC 1.12662</strain>
    </source>
</reference>
<evidence type="ECO:0000256" key="4">
    <source>
        <dbReference type="ARBA" id="ARBA00023004"/>
    </source>
</evidence>
<dbReference type="GO" id="GO:0008941">
    <property type="term" value="F:nitric oxide dioxygenase NAD(P)H activity"/>
    <property type="evidence" value="ECO:0007669"/>
    <property type="project" value="TreeGrafter"/>
</dbReference>
<dbReference type="Gene3D" id="1.10.490.10">
    <property type="entry name" value="Globins"/>
    <property type="match status" value="1"/>
</dbReference>
<evidence type="ECO:0000256" key="5">
    <source>
        <dbReference type="RuleBase" id="RU000356"/>
    </source>
</evidence>
<sequence length="146" mass="15472">MDTSDIALVQGSFAKVWPIKGKAAELFYADLFETAPEVKPLFARADMQKQGDKLMQMLSAVVKGLNDIPALLPVAADLALRHSAYGVQPAHYDAVGASLLRTLETGLGEAFTPEVKTAWTKAYTTLSGAMIDAAYPTEPPASAGTS</sequence>
<name>A0A285HUH4_9RHOB</name>
<dbReference type="AlphaFoldDB" id="A0A285HUH4"/>
<evidence type="ECO:0000313" key="8">
    <source>
        <dbReference type="EMBL" id="SNY39329.1"/>
    </source>
</evidence>
<dbReference type="InterPro" id="IPR009050">
    <property type="entry name" value="Globin-like_sf"/>
</dbReference>
<dbReference type="SUPFAM" id="SSF46458">
    <property type="entry name" value="Globin-like"/>
    <property type="match status" value="1"/>
</dbReference>
<dbReference type="PROSITE" id="PS01033">
    <property type="entry name" value="GLOBIN"/>
    <property type="match status" value="1"/>
</dbReference>
<keyword evidence="1 5" id="KW-0349">Heme</keyword>
<feature type="domain" description="Globin" evidence="6">
    <location>
        <begin position="1"/>
        <end position="135"/>
    </location>
</feature>
<evidence type="ECO:0000259" key="6">
    <source>
        <dbReference type="PROSITE" id="PS01033"/>
    </source>
</evidence>
<keyword evidence="4" id="KW-0408">Iron</keyword>
<dbReference type="EMBL" id="PGTD01000017">
    <property type="protein sequence ID" value="PJE27497.1"/>
    <property type="molecule type" value="Genomic_DNA"/>
</dbReference>
<accession>A0A285HUH4</accession>
<dbReference type="EMBL" id="OBEA01000001">
    <property type="protein sequence ID" value="SNY39329.1"/>
    <property type="molecule type" value="Genomic_DNA"/>
</dbReference>
<dbReference type="GO" id="GO:0046210">
    <property type="term" value="P:nitric oxide catabolic process"/>
    <property type="evidence" value="ECO:0007669"/>
    <property type="project" value="TreeGrafter"/>
</dbReference>
<dbReference type="Pfam" id="PF00042">
    <property type="entry name" value="Globin"/>
    <property type="match status" value="1"/>
</dbReference>
<protein>
    <submittedName>
        <fullName evidence="7">Hemin receptor</fullName>
    </submittedName>
    <submittedName>
        <fullName evidence="8">Hemoglobin-like flavoprotein</fullName>
    </submittedName>
</protein>
<keyword evidence="5" id="KW-0813">Transport</keyword>
<dbReference type="OrthoDB" id="3213438at2"/>
<dbReference type="GO" id="GO:0071949">
    <property type="term" value="F:FAD binding"/>
    <property type="evidence" value="ECO:0007669"/>
    <property type="project" value="TreeGrafter"/>
</dbReference>
<dbReference type="GO" id="GO:0046872">
    <property type="term" value="F:metal ion binding"/>
    <property type="evidence" value="ECO:0007669"/>
    <property type="project" value="UniProtKB-KW"/>
</dbReference>
<dbReference type="GO" id="GO:0005344">
    <property type="term" value="F:oxygen carrier activity"/>
    <property type="evidence" value="ECO:0007669"/>
    <property type="project" value="UniProtKB-KW"/>
</dbReference>
<evidence type="ECO:0000313" key="7">
    <source>
        <dbReference type="EMBL" id="PJE27497.1"/>
    </source>
</evidence>
<keyword evidence="7" id="KW-0675">Receptor</keyword>
<dbReference type="CDD" id="cd12131">
    <property type="entry name" value="HGbI-like"/>
    <property type="match status" value="1"/>
</dbReference>
<evidence type="ECO:0000256" key="2">
    <source>
        <dbReference type="ARBA" id="ARBA00022621"/>
    </source>
</evidence>
<dbReference type="GO" id="GO:0020037">
    <property type="term" value="F:heme binding"/>
    <property type="evidence" value="ECO:0007669"/>
    <property type="project" value="InterPro"/>
</dbReference>
<dbReference type="PANTHER" id="PTHR43396">
    <property type="entry name" value="FLAVOHEMOPROTEIN"/>
    <property type="match status" value="1"/>
</dbReference>
<dbReference type="PANTHER" id="PTHR43396:SF3">
    <property type="entry name" value="FLAVOHEMOPROTEIN"/>
    <property type="match status" value="1"/>
</dbReference>
<dbReference type="Proteomes" id="UP000231702">
    <property type="component" value="Unassembled WGS sequence"/>
</dbReference>
<dbReference type="InterPro" id="IPR000971">
    <property type="entry name" value="Globin"/>
</dbReference>
<dbReference type="RefSeq" id="WP_097144340.1">
    <property type="nucleotide sequence ID" value="NZ_OBEA01000001.1"/>
</dbReference>
<evidence type="ECO:0000313" key="9">
    <source>
        <dbReference type="Proteomes" id="UP000231655"/>
    </source>
</evidence>
<evidence type="ECO:0000256" key="1">
    <source>
        <dbReference type="ARBA" id="ARBA00022617"/>
    </source>
</evidence>
<keyword evidence="3" id="KW-0479">Metal-binding</keyword>
<gene>
    <name evidence="7" type="ORF">CVM39_12965</name>
    <name evidence="8" type="ORF">SAMN06297129_0568</name>
</gene>
<evidence type="ECO:0000313" key="10">
    <source>
        <dbReference type="Proteomes" id="UP000231702"/>
    </source>
</evidence>
<proteinExistence type="inferred from homology"/>
<evidence type="ECO:0000256" key="3">
    <source>
        <dbReference type="ARBA" id="ARBA00022723"/>
    </source>
</evidence>
<dbReference type="InterPro" id="IPR012292">
    <property type="entry name" value="Globin/Proto"/>
</dbReference>
<comment type="similarity">
    <text evidence="5">Belongs to the globin family.</text>
</comment>
<organism evidence="8 9">
    <name type="scientific">Pseudooceanicola antarcticus</name>
    <dbReference type="NCBI Taxonomy" id="1247613"/>
    <lineage>
        <taxon>Bacteria</taxon>
        <taxon>Pseudomonadati</taxon>
        <taxon>Pseudomonadota</taxon>
        <taxon>Alphaproteobacteria</taxon>
        <taxon>Rhodobacterales</taxon>
        <taxon>Paracoccaceae</taxon>
        <taxon>Pseudooceanicola</taxon>
    </lineage>
</organism>
<dbReference type="GO" id="GO:0071500">
    <property type="term" value="P:cellular response to nitrosative stress"/>
    <property type="evidence" value="ECO:0007669"/>
    <property type="project" value="TreeGrafter"/>
</dbReference>